<gene>
    <name evidence="2" type="ORF">T459_15044</name>
</gene>
<sequence>MIESGRLKYIRTHQKQLRVAMYNMLQEAILHGETNPSSQGKRVVLPSTFTGGTRYIIQNYQDAMAMYKWVGYPDIFITFTCNPKWPEIQRFVASKGLNPEDRPDILSKVFKIKLDSLIKDL</sequence>
<dbReference type="SMR" id="A0A2G2ZJ50"/>
<keyword evidence="3" id="KW-1185">Reference proteome</keyword>
<feature type="domain" description="Helitron helicase-like" evidence="1">
    <location>
        <begin position="2"/>
        <end position="121"/>
    </location>
</feature>
<proteinExistence type="predicted"/>
<protein>
    <recommendedName>
        <fullName evidence="1">Helitron helicase-like domain-containing protein</fullName>
    </recommendedName>
</protein>
<evidence type="ECO:0000259" key="1">
    <source>
        <dbReference type="Pfam" id="PF14214"/>
    </source>
</evidence>
<dbReference type="STRING" id="4072.A0A2G2ZJ50"/>
<dbReference type="Proteomes" id="UP000222542">
    <property type="component" value="Unassembled WGS sequence"/>
</dbReference>
<reference evidence="2 3" key="2">
    <citation type="journal article" date="2017" name="Genome Biol.">
        <title>New reference genome sequences of hot pepper reveal the massive evolution of plant disease-resistance genes by retroduplication.</title>
        <authorList>
            <person name="Kim S."/>
            <person name="Park J."/>
            <person name="Yeom S.I."/>
            <person name="Kim Y.M."/>
            <person name="Seo E."/>
            <person name="Kim K.T."/>
            <person name="Kim M.S."/>
            <person name="Lee J.M."/>
            <person name="Cheong K."/>
            <person name="Shin H.S."/>
            <person name="Kim S.B."/>
            <person name="Han K."/>
            <person name="Lee J."/>
            <person name="Park M."/>
            <person name="Lee H.A."/>
            <person name="Lee H.Y."/>
            <person name="Lee Y."/>
            <person name="Oh S."/>
            <person name="Lee J.H."/>
            <person name="Choi E."/>
            <person name="Choi E."/>
            <person name="Lee S.E."/>
            <person name="Jeon J."/>
            <person name="Kim H."/>
            <person name="Choi G."/>
            <person name="Song H."/>
            <person name="Lee J."/>
            <person name="Lee S.C."/>
            <person name="Kwon J.K."/>
            <person name="Lee H.Y."/>
            <person name="Koo N."/>
            <person name="Hong Y."/>
            <person name="Kim R.W."/>
            <person name="Kang W.H."/>
            <person name="Huh J.H."/>
            <person name="Kang B.C."/>
            <person name="Yang T.J."/>
            <person name="Lee Y.H."/>
            <person name="Bennetzen J.L."/>
            <person name="Choi D."/>
        </authorList>
    </citation>
    <scope>NUCLEOTIDE SEQUENCE [LARGE SCALE GENOMIC DNA]</scope>
    <source>
        <strain evidence="3">cv. CM334</strain>
    </source>
</reference>
<dbReference type="AlphaFoldDB" id="A0A2G2ZJ50"/>
<comment type="caution">
    <text evidence="2">The sequence shown here is derived from an EMBL/GenBank/DDBJ whole genome shotgun (WGS) entry which is preliminary data.</text>
</comment>
<dbReference type="EMBL" id="AYRZ02000005">
    <property type="protein sequence ID" value="PHT82029.1"/>
    <property type="molecule type" value="Genomic_DNA"/>
</dbReference>
<evidence type="ECO:0000313" key="2">
    <source>
        <dbReference type="EMBL" id="PHT82029.1"/>
    </source>
</evidence>
<dbReference type="PANTHER" id="PTHR45786">
    <property type="entry name" value="DNA BINDING PROTEIN-LIKE"/>
    <property type="match status" value="1"/>
</dbReference>
<organism evidence="2 3">
    <name type="scientific">Capsicum annuum</name>
    <name type="common">Capsicum pepper</name>
    <dbReference type="NCBI Taxonomy" id="4072"/>
    <lineage>
        <taxon>Eukaryota</taxon>
        <taxon>Viridiplantae</taxon>
        <taxon>Streptophyta</taxon>
        <taxon>Embryophyta</taxon>
        <taxon>Tracheophyta</taxon>
        <taxon>Spermatophyta</taxon>
        <taxon>Magnoliopsida</taxon>
        <taxon>eudicotyledons</taxon>
        <taxon>Gunneridae</taxon>
        <taxon>Pentapetalae</taxon>
        <taxon>asterids</taxon>
        <taxon>lamiids</taxon>
        <taxon>Solanales</taxon>
        <taxon>Solanaceae</taxon>
        <taxon>Solanoideae</taxon>
        <taxon>Capsiceae</taxon>
        <taxon>Capsicum</taxon>
    </lineage>
</organism>
<dbReference type="Pfam" id="PF14214">
    <property type="entry name" value="Helitron_like_N"/>
    <property type="match status" value="1"/>
</dbReference>
<name>A0A2G2ZJ50_CAPAN</name>
<dbReference type="PANTHER" id="PTHR45786:SF66">
    <property type="entry name" value="HOOK MOTIF PROTEIN, PUTATIVE-RELATED"/>
    <property type="match status" value="1"/>
</dbReference>
<accession>A0A2G2ZJ50</accession>
<dbReference type="OMA" id="CTHILGR"/>
<evidence type="ECO:0000313" key="3">
    <source>
        <dbReference type="Proteomes" id="UP000222542"/>
    </source>
</evidence>
<reference evidence="2 3" key="1">
    <citation type="journal article" date="2014" name="Nat. Genet.">
        <title>Genome sequence of the hot pepper provides insights into the evolution of pungency in Capsicum species.</title>
        <authorList>
            <person name="Kim S."/>
            <person name="Park M."/>
            <person name="Yeom S.I."/>
            <person name="Kim Y.M."/>
            <person name="Lee J.M."/>
            <person name="Lee H.A."/>
            <person name="Seo E."/>
            <person name="Choi J."/>
            <person name="Cheong K."/>
            <person name="Kim K.T."/>
            <person name="Jung K."/>
            <person name="Lee G.W."/>
            <person name="Oh S.K."/>
            <person name="Bae C."/>
            <person name="Kim S.B."/>
            <person name="Lee H.Y."/>
            <person name="Kim S.Y."/>
            <person name="Kim M.S."/>
            <person name="Kang B.C."/>
            <person name="Jo Y.D."/>
            <person name="Yang H.B."/>
            <person name="Jeong H.J."/>
            <person name="Kang W.H."/>
            <person name="Kwon J.K."/>
            <person name="Shin C."/>
            <person name="Lim J.Y."/>
            <person name="Park J.H."/>
            <person name="Huh J.H."/>
            <person name="Kim J.S."/>
            <person name="Kim B.D."/>
            <person name="Cohen O."/>
            <person name="Paran I."/>
            <person name="Suh M.C."/>
            <person name="Lee S.B."/>
            <person name="Kim Y.K."/>
            <person name="Shin Y."/>
            <person name="Noh S.J."/>
            <person name="Park J."/>
            <person name="Seo Y.S."/>
            <person name="Kwon S.Y."/>
            <person name="Kim H.A."/>
            <person name="Park J.M."/>
            <person name="Kim H.J."/>
            <person name="Choi S.B."/>
            <person name="Bosland P.W."/>
            <person name="Reeves G."/>
            <person name="Jo S.H."/>
            <person name="Lee B.W."/>
            <person name="Cho H.T."/>
            <person name="Choi H.S."/>
            <person name="Lee M.S."/>
            <person name="Yu Y."/>
            <person name="Do Choi Y."/>
            <person name="Park B.S."/>
            <person name="van Deynze A."/>
            <person name="Ashrafi H."/>
            <person name="Hill T."/>
            <person name="Kim W.T."/>
            <person name="Pai H.S."/>
            <person name="Ahn H.K."/>
            <person name="Yeam I."/>
            <person name="Giovannoni J.J."/>
            <person name="Rose J.K."/>
            <person name="Sorensen I."/>
            <person name="Lee S.J."/>
            <person name="Kim R.W."/>
            <person name="Choi I.Y."/>
            <person name="Choi B.S."/>
            <person name="Lim J.S."/>
            <person name="Lee Y.H."/>
            <person name="Choi D."/>
        </authorList>
    </citation>
    <scope>NUCLEOTIDE SEQUENCE [LARGE SCALE GENOMIC DNA]</scope>
    <source>
        <strain evidence="3">cv. CM334</strain>
    </source>
</reference>
<dbReference type="InterPro" id="IPR025476">
    <property type="entry name" value="Helitron_helicase-like"/>
</dbReference>
<dbReference type="Gramene" id="PHT82029">
    <property type="protein sequence ID" value="PHT82029"/>
    <property type="gene ID" value="T459_15044"/>
</dbReference>